<dbReference type="AlphaFoldDB" id="A0A699YT63"/>
<dbReference type="EMBL" id="BLLF01000242">
    <property type="protein sequence ID" value="GFH09539.1"/>
    <property type="molecule type" value="Genomic_DNA"/>
</dbReference>
<proteinExistence type="predicted"/>
<keyword evidence="2" id="KW-1185">Reference proteome</keyword>
<protein>
    <submittedName>
        <fullName evidence="1">Uncharacterized protein</fullName>
    </submittedName>
</protein>
<dbReference type="Proteomes" id="UP000485058">
    <property type="component" value="Unassembled WGS sequence"/>
</dbReference>
<evidence type="ECO:0000313" key="2">
    <source>
        <dbReference type="Proteomes" id="UP000485058"/>
    </source>
</evidence>
<organism evidence="1 2">
    <name type="scientific">Haematococcus lacustris</name>
    <name type="common">Green alga</name>
    <name type="synonym">Haematococcus pluvialis</name>
    <dbReference type="NCBI Taxonomy" id="44745"/>
    <lineage>
        <taxon>Eukaryota</taxon>
        <taxon>Viridiplantae</taxon>
        <taxon>Chlorophyta</taxon>
        <taxon>core chlorophytes</taxon>
        <taxon>Chlorophyceae</taxon>
        <taxon>CS clade</taxon>
        <taxon>Chlamydomonadales</taxon>
        <taxon>Haematococcaceae</taxon>
        <taxon>Haematococcus</taxon>
    </lineage>
</organism>
<gene>
    <name evidence="1" type="ORF">HaLaN_04706</name>
</gene>
<comment type="caution">
    <text evidence="1">The sequence shown here is derived from an EMBL/GenBank/DDBJ whole genome shotgun (WGS) entry which is preliminary data.</text>
</comment>
<name>A0A699YT63_HAELA</name>
<sequence length="302" mass="33347">MYYSFSEGFAARSELRAARSSQVNRQSQLRASLACSIKPQWMAVPQQQTEYTQHYTDLLAYALAKLGNCAAVELQQLDLTDASVPNGDEPGAVATVFQGLQLKQLSIASIHPGQHGHPPLLNFQPLAQHLTQLHLDATHAGGDKPLSFFKECLQPLAQLQPLVLGTLDICAKDILDPEVPAALYFLAEAIKVPVKINELHMCMLSSEQPQLEVITPALLQEQREDLTRLISLLQPLQCCFVGRVEVSYLHEVVAADVLALAPLCRDCSHFELEYGSVEPSLEFWRQLVQLMPAMQKVELAAG</sequence>
<evidence type="ECO:0000313" key="1">
    <source>
        <dbReference type="EMBL" id="GFH09539.1"/>
    </source>
</evidence>
<accession>A0A699YT63</accession>
<reference evidence="1 2" key="1">
    <citation type="submission" date="2020-02" db="EMBL/GenBank/DDBJ databases">
        <title>Draft genome sequence of Haematococcus lacustris strain NIES-144.</title>
        <authorList>
            <person name="Morimoto D."/>
            <person name="Nakagawa S."/>
            <person name="Yoshida T."/>
            <person name="Sawayama S."/>
        </authorList>
    </citation>
    <scope>NUCLEOTIDE SEQUENCE [LARGE SCALE GENOMIC DNA]</scope>
    <source>
        <strain evidence="1 2">NIES-144</strain>
    </source>
</reference>